<dbReference type="InterPro" id="IPR024533">
    <property type="entry name" value="DUF3834"/>
</dbReference>
<dbReference type="AlphaFoldDB" id="Q978X7"/>
<reference evidence="1 2" key="2">
    <citation type="journal article" date="2000" name="Proc. Natl. Acad. Sci. U.S.A.">
        <title>Archaeal adaptation to higher temperatures revealed by genomic sequence of Thermoplasma volcanium.</title>
        <authorList>
            <person name="Kawashima T."/>
            <person name="Amano N."/>
            <person name="Koike H."/>
            <person name="Makino S."/>
            <person name="Higuchi S."/>
            <person name="Kawashima-Ohya Y."/>
            <person name="Watanabe K."/>
            <person name="Yamazaki M."/>
            <person name="Kanehori K."/>
            <person name="Kawamoto T."/>
            <person name="Nunoshiba T."/>
            <person name="Yamamoto Y."/>
            <person name="Aramaki H."/>
            <person name="Makino K."/>
            <person name="Suzuki M."/>
        </authorList>
    </citation>
    <scope>NUCLEOTIDE SEQUENCE [LARGE SCALE GENOMIC DNA]</scope>
    <source>
        <strain evidence="2">ATCC 51530 / DSM 4299 / JCM 9571 / NBRC 15438 / GSS1</strain>
    </source>
</reference>
<dbReference type="Gene3D" id="3.40.190.200">
    <property type="match status" value="1"/>
</dbReference>
<dbReference type="eggNOG" id="arCOG03692">
    <property type="taxonomic scope" value="Archaea"/>
</dbReference>
<evidence type="ECO:0000313" key="2">
    <source>
        <dbReference type="Proteomes" id="UP000001017"/>
    </source>
</evidence>
<dbReference type="OrthoDB" id="56755at2157"/>
<dbReference type="Pfam" id="PF12916">
    <property type="entry name" value="DUF3834"/>
    <property type="match status" value="1"/>
</dbReference>
<protein>
    <submittedName>
        <fullName evidence="1">TVG1327879 protein</fullName>
    </submittedName>
</protein>
<dbReference type="KEGG" id="tvo:TVG1327879"/>
<keyword evidence="2" id="KW-1185">Reference proteome</keyword>
<dbReference type="RefSeq" id="WP_010917522.1">
    <property type="nucleotide sequence ID" value="NC_002689.2"/>
</dbReference>
<sequence length="221" mass="24568">MEKIKAIVAPGPVSYPLIAAKAKDIDMIFDKKGQGDIVLDSTVSLVKRGINFNISLIRKLSVVYPDIGKKIGVWRKGSANDVLLRALLDLNKKESEIVYAEDQREIRNMLTQNKIDSAVLSSAFAKGKAFEDLFAETKLYMPGSCAAYVKPEILDYFNSVYSEGIDRFRQDPSGTAEYVASVLPIKFDTEFIHAAILKSESGPLEVKPYEEFRAIVLNHSS</sequence>
<proteinExistence type="predicted"/>
<dbReference type="PaxDb" id="273116-14325526"/>
<dbReference type="EMBL" id="BA000011">
    <property type="protein sequence ID" value="BAB60429.1"/>
    <property type="molecule type" value="Genomic_DNA"/>
</dbReference>
<reference evidence="1 2" key="1">
    <citation type="journal article" date="1999" name="Proc. Jpn. Acad.">
        <title>Determination of the complete genomic DNA sequence of Thermoplasma volvanium GSS1.</title>
        <authorList>
            <person name="Kawashima T."/>
            <person name="Yamamoto Y."/>
            <person name="Aramaki H."/>
            <person name="Nunoshiba T."/>
            <person name="Kawamoto T."/>
            <person name="Watanabe K."/>
            <person name="Yamazaki M."/>
            <person name="Kanehori K."/>
            <person name="Amano N."/>
            <person name="Ohya Y."/>
            <person name="Makino K."/>
            <person name="Suzuki M."/>
        </authorList>
    </citation>
    <scope>NUCLEOTIDE SEQUENCE [LARGE SCALE GENOMIC DNA]</scope>
    <source>
        <strain evidence="2">ATCC 51530 / DSM 4299 / JCM 9571 / NBRC 15438 / GSS1</strain>
    </source>
</reference>
<accession>Q978X7</accession>
<organism evidence="1 2">
    <name type="scientific">Thermoplasma volcanium (strain ATCC 51530 / DSM 4299 / JCM 9571 / NBRC 15438 / GSS1)</name>
    <dbReference type="NCBI Taxonomy" id="273116"/>
    <lineage>
        <taxon>Archaea</taxon>
        <taxon>Methanobacteriati</taxon>
        <taxon>Thermoplasmatota</taxon>
        <taxon>Thermoplasmata</taxon>
        <taxon>Thermoplasmatales</taxon>
        <taxon>Thermoplasmataceae</taxon>
        <taxon>Thermoplasma</taxon>
    </lineage>
</organism>
<gene>
    <name evidence="1" type="ORF">TVG1327879</name>
</gene>
<dbReference type="GeneID" id="1441404"/>
<dbReference type="STRING" id="273116.gene:9382094"/>
<dbReference type="HOGENOM" id="CLU_1243094_0_0_2"/>
<name>Q978X7_THEVO</name>
<dbReference type="SUPFAM" id="SSF53850">
    <property type="entry name" value="Periplasmic binding protein-like II"/>
    <property type="match status" value="1"/>
</dbReference>
<dbReference type="Proteomes" id="UP000001017">
    <property type="component" value="Chromosome"/>
</dbReference>
<evidence type="ECO:0000313" key="1">
    <source>
        <dbReference type="EMBL" id="BAB60429.1"/>
    </source>
</evidence>